<dbReference type="RefSeq" id="WP_052557868.1">
    <property type="nucleotide sequence ID" value="NZ_JMCC02000135.1"/>
</dbReference>
<dbReference type="PANTHER" id="PTHR22946">
    <property type="entry name" value="DIENELACTONE HYDROLASE DOMAIN-CONTAINING PROTEIN-RELATED"/>
    <property type="match status" value="1"/>
</dbReference>
<protein>
    <submittedName>
        <fullName evidence="4">Dipeptidyl peptidase IV</fullName>
    </submittedName>
</protein>
<gene>
    <name evidence="4" type="ORF">DB30_01542</name>
</gene>
<organism evidence="4 5">
    <name type="scientific">Enhygromyxa salina</name>
    <dbReference type="NCBI Taxonomy" id="215803"/>
    <lineage>
        <taxon>Bacteria</taxon>
        <taxon>Pseudomonadati</taxon>
        <taxon>Myxococcota</taxon>
        <taxon>Polyangia</taxon>
        <taxon>Nannocystales</taxon>
        <taxon>Nannocystaceae</taxon>
        <taxon>Enhygromyxa</taxon>
    </lineage>
</organism>
<dbReference type="Proteomes" id="UP000031599">
    <property type="component" value="Unassembled WGS sequence"/>
</dbReference>
<evidence type="ECO:0000256" key="1">
    <source>
        <dbReference type="ARBA" id="ARBA00022801"/>
    </source>
</evidence>
<comment type="caution">
    <text evidence="4">The sequence shown here is derived from an EMBL/GenBank/DDBJ whole genome shotgun (WGS) entry which is preliminary data.</text>
</comment>
<dbReference type="Pfam" id="PF01738">
    <property type="entry name" value="DLH"/>
    <property type="match status" value="1"/>
</dbReference>
<feature type="signal peptide" evidence="2">
    <location>
        <begin position="1"/>
        <end position="19"/>
    </location>
</feature>
<sequence>MFDRVAALTLPMFSLLVAACGPPGDGAVPCGQLEPRNDDEVALCNGLDQAVIARVALPEGDPPADGWPGVVMMHGSGGLFLGGETCTETLQDQFRIWSDMLTARGYAVVMPASFYSRGFCDWDEKQTVPRKLDEHERLVVRTFDGGAAAQWLCEDPRVDCSRLAALGFSNGASTTLMMLHEDLGAMDDPRLRTLVGEIPAFVGGVAYYPGCGLQGELANRLGESEIDQYYYPYVPVWVPHAEKDKLVDTCEELRDPQVDVIADQKGVSDDMFEIEVYPDAEHGFDVWFTGDPQANLDARTDAQARTLAKLDEWF</sequence>
<name>A0A0C2CM74_9BACT</name>
<evidence type="ECO:0000259" key="3">
    <source>
        <dbReference type="Pfam" id="PF01738"/>
    </source>
</evidence>
<dbReference type="InterPro" id="IPR029058">
    <property type="entry name" value="AB_hydrolase_fold"/>
</dbReference>
<keyword evidence="1" id="KW-0378">Hydrolase</keyword>
<dbReference type="PROSITE" id="PS51257">
    <property type="entry name" value="PROKAR_LIPOPROTEIN"/>
    <property type="match status" value="1"/>
</dbReference>
<evidence type="ECO:0000313" key="4">
    <source>
        <dbReference type="EMBL" id="KIG12351.1"/>
    </source>
</evidence>
<dbReference type="InterPro" id="IPR050261">
    <property type="entry name" value="FrsA_esterase"/>
</dbReference>
<dbReference type="PANTHER" id="PTHR22946:SF9">
    <property type="entry name" value="POLYKETIDE TRANSFERASE AF380"/>
    <property type="match status" value="1"/>
</dbReference>
<dbReference type="EMBL" id="JMCC02000135">
    <property type="protein sequence ID" value="KIG12351.1"/>
    <property type="molecule type" value="Genomic_DNA"/>
</dbReference>
<dbReference type="Gene3D" id="3.40.50.1820">
    <property type="entry name" value="alpha/beta hydrolase"/>
    <property type="match status" value="1"/>
</dbReference>
<accession>A0A0C2CM74</accession>
<keyword evidence="2" id="KW-0732">Signal</keyword>
<proteinExistence type="predicted"/>
<feature type="chain" id="PRO_5002146757" evidence="2">
    <location>
        <begin position="20"/>
        <end position="314"/>
    </location>
</feature>
<dbReference type="InterPro" id="IPR002925">
    <property type="entry name" value="Dienelactn_hydro"/>
</dbReference>
<feature type="domain" description="Dienelactone hydrolase" evidence="3">
    <location>
        <begin position="64"/>
        <end position="180"/>
    </location>
</feature>
<evidence type="ECO:0000256" key="2">
    <source>
        <dbReference type="SAM" id="SignalP"/>
    </source>
</evidence>
<dbReference type="SUPFAM" id="SSF53474">
    <property type="entry name" value="alpha/beta-Hydrolases"/>
    <property type="match status" value="1"/>
</dbReference>
<evidence type="ECO:0000313" key="5">
    <source>
        <dbReference type="Proteomes" id="UP000031599"/>
    </source>
</evidence>
<reference evidence="4 5" key="1">
    <citation type="submission" date="2014-12" db="EMBL/GenBank/DDBJ databases">
        <title>Genome assembly of Enhygromyxa salina DSM 15201.</title>
        <authorList>
            <person name="Sharma G."/>
            <person name="Subramanian S."/>
        </authorList>
    </citation>
    <scope>NUCLEOTIDE SEQUENCE [LARGE SCALE GENOMIC DNA]</scope>
    <source>
        <strain evidence="4 5">DSM 15201</strain>
    </source>
</reference>
<dbReference type="GO" id="GO:0052689">
    <property type="term" value="F:carboxylic ester hydrolase activity"/>
    <property type="evidence" value="ECO:0007669"/>
    <property type="project" value="UniProtKB-ARBA"/>
</dbReference>
<dbReference type="AlphaFoldDB" id="A0A0C2CM74"/>